<organism evidence="2 3">
    <name type="scientific">Nesidiocoris tenuis</name>
    <dbReference type="NCBI Taxonomy" id="355587"/>
    <lineage>
        <taxon>Eukaryota</taxon>
        <taxon>Metazoa</taxon>
        <taxon>Ecdysozoa</taxon>
        <taxon>Arthropoda</taxon>
        <taxon>Hexapoda</taxon>
        <taxon>Insecta</taxon>
        <taxon>Pterygota</taxon>
        <taxon>Neoptera</taxon>
        <taxon>Paraneoptera</taxon>
        <taxon>Hemiptera</taxon>
        <taxon>Heteroptera</taxon>
        <taxon>Panheteroptera</taxon>
        <taxon>Cimicomorpha</taxon>
        <taxon>Miridae</taxon>
        <taxon>Dicyphina</taxon>
        <taxon>Nesidiocoris</taxon>
    </lineage>
</organism>
<sequence length="107" mass="12631">MPNFNSMLIFLAMIVACFADMSHKNTEKDAKSQILAPTQRDMMKQAEKQDSSPSKDLKVDESIGFGFYAGIGSPFGYRSYYPSYYPYYRPYYYRPYWRYPYYGSYFG</sequence>
<reference evidence="2 3" key="1">
    <citation type="submission" date="2023-09" db="EMBL/GenBank/DDBJ databases">
        <title>Nesidiocoris tenuis whole genome shotgun sequence.</title>
        <authorList>
            <person name="Shibata T."/>
            <person name="Shimoda M."/>
            <person name="Kobayashi T."/>
            <person name="Uehara T."/>
        </authorList>
    </citation>
    <scope>NUCLEOTIDE SEQUENCE [LARGE SCALE GENOMIC DNA]</scope>
    <source>
        <strain evidence="2 3">Japan</strain>
    </source>
</reference>
<keyword evidence="1" id="KW-0732">Signal</keyword>
<evidence type="ECO:0000256" key="1">
    <source>
        <dbReference type="SAM" id="SignalP"/>
    </source>
</evidence>
<feature type="chain" id="PRO_5046262445" description="Sulfur globule protein CV3" evidence="1">
    <location>
        <begin position="20"/>
        <end position="107"/>
    </location>
</feature>
<dbReference type="EMBL" id="AP028912">
    <property type="protein sequence ID" value="BES93699.1"/>
    <property type="molecule type" value="Genomic_DNA"/>
</dbReference>
<protein>
    <recommendedName>
        <fullName evidence="4">Sulfur globule protein CV3</fullName>
    </recommendedName>
</protein>
<feature type="signal peptide" evidence="1">
    <location>
        <begin position="1"/>
        <end position="19"/>
    </location>
</feature>
<accession>A0ABN7AN88</accession>
<evidence type="ECO:0000313" key="2">
    <source>
        <dbReference type="EMBL" id="BES93699.1"/>
    </source>
</evidence>
<keyword evidence="3" id="KW-1185">Reference proteome</keyword>
<evidence type="ECO:0000313" key="3">
    <source>
        <dbReference type="Proteomes" id="UP001307889"/>
    </source>
</evidence>
<gene>
    <name evidence="2" type="ORF">NTJ_06508</name>
</gene>
<dbReference type="Proteomes" id="UP001307889">
    <property type="component" value="Chromosome 4"/>
</dbReference>
<name>A0ABN7AN88_9HEMI</name>
<evidence type="ECO:0008006" key="4">
    <source>
        <dbReference type="Google" id="ProtNLM"/>
    </source>
</evidence>
<proteinExistence type="predicted"/>